<feature type="transmembrane region" description="Helical" evidence="12">
    <location>
        <begin position="400"/>
        <end position="425"/>
    </location>
</feature>
<feature type="domain" description="PTS EIIA type-1" evidence="13">
    <location>
        <begin position="505"/>
        <end position="609"/>
    </location>
</feature>
<evidence type="ECO:0000256" key="2">
    <source>
        <dbReference type="ARBA" id="ARBA00022448"/>
    </source>
</evidence>
<dbReference type="InterPro" id="IPR001996">
    <property type="entry name" value="PTS_IIB_1"/>
</dbReference>
<keyword evidence="17" id="KW-1185">Reference proteome</keyword>
<keyword evidence="4" id="KW-0762">Sugar transport</keyword>
<dbReference type="InterPro" id="IPR003352">
    <property type="entry name" value="PTS_EIIC"/>
</dbReference>
<dbReference type="Gene3D" id="2.70.70.10">
    <property type="entry name" value="Glucose Permease (Domain IIA)"/>
    <property type="match status" value="1"/>
</dbReference>
<dbReference type="GO" id="GO:0015771">
    <property type="term" value="P:trehalose transport"/>
    <property type="evidence" value="ECO:0007669"/>
    <property type="project" value="TreeGrafter"/>
</dbReference>
<feature type="transmembrane region" description="Helical" evidence="12">
    <location>
        <begin position="149"/>
        <end position="170"/>
    </location>
</feature>
<dbReference type="PROSITE" id="PS00371">
    <property type="entry name" value="PTS_EIIA_TYPE_1_HIS"/>
    <property type="match status" value="1"/>
</dbReference>
<feature type="transmembrane region" description="Helical" evidence="12">
    <location>
        <begin position="262"/>
        <end position="284"/>
    </location>
</feature>
<protein>
    <submittedName>
        <fullName evidence="16">PTS beta-glucoside transporter subunit IIABC</fullName>
    </submittedName>
</protein>
<dbReference type="InterPro" id="IPR018113">
    <property type="entry name" value="PTrfase_EIIB_Cys"/>
</dbReference>
<gene>
    <name evidence="16" type="ORF">DWV06_06370</name>
</gene>
<evidence type="ECO:0000256" key="8">
    <source>
        <dbReference type="ARBA" id="ARBA00022777"/>
    </source>
</evidence>
<dbReference type="GO" id="GO:0016301">
    <property type="term" value="F:kinase activity"/>
    <property type="evidence" value="ECO:0007669"/>
    <property type="project" value="UniProtKB-KW"/>
</dbReference>
<keyword evidence="6" id="KW-0598">Phosphotransferase system</keyword>
<dbReference type="PROSITE" id="PS51103">
    <property type="entry name" value="PTS_EIIC_TYPE_1"/>
    <property type="match status" value="1"/>
</dbReference>
<evidence type="ECO:0000256" key="7">
    <source>
        <dbReference type="ARBA" id="ARBA00022692"/>
    </source>
</evidence>
<dbReference type="PANTHER" id="PTHR30175:SF1">
    <property type="entry name" value="PTS SYSTEM ARBUTIN-, CELLOBIOSE-, AND SALICIN-SPECIFIC EIIBC COMPONENT-RELATED"/>
    <property type="match status" value="1"/>
</dbReference>
<reference evidence="16 17" key="1">
    <citation type="submission" date="2018-07" db="EMBL/GenBank/DDBJ databases">
        <title>Anaerosacharophilus polymeroproducens gen. nov. sp. nov., an anaerobic bacterium isolated from salt field.</title>
        <authorList>
            <person name="Kim W."/>
            <person name="Yang S.-H."/>
            <person name="Oh J."/>
            <person name="Lee J.-H."/>
            <person name="Kwon K.K."/>
        </authorList>
    </citation>
    <scope>NUCLEOTIDE SEQUENCE [LARGE SCALE GENOMIC DNA]</scope>
    <source>
        <strain evidence="16 17">MCWD5</strain>
    </source>
</reference>
<dbReference type="PROSITE" id="PS51098">
    <property type="entry name" value="PTS_EIIB_TYPE_1"/>
    <property type="match status" value="1"/>
</dbReference>
<feature type="transmembrane region" description="Helical" evidence="12">
    <location>
        <begin position="218"/>
        <end position="242"/>
    </location>
</feature>
<feature type="transmembrane region" description="Helical" evidence="12">
    <location>
        <begin position="304"/>
        <end position="331"/>
    </location>
</feature>
<evidence type="ECO:0000256" key="6">
    <source>
        <dbReference type="ARBA" id="ARBA00022683"/>
    </source>
</evidence>
<dbReference type="PROSITE" id="PS51093">
    <property type="entry name" value="PTS_EIIA_TYPE_1"/>
    <property type="match status" value="1"/>
</dbReference>
<evidence type="ECO:0000256" key="1">
    <source>
        <dbReference type="ARBA" id="ARBA00004651"/>
    </source>
</evidence>
<evidence type="ECO:0000313" key="16">
    <source>
        <dbReference type="EMBL" id="RDU23916.1"/>
    </source>
</evidence>
<evidence type="ECO:0000256" key="11">
    <source>
        <dbReference type="PROSITE-ProRule" id="PRU00421"/>
    </source>
</evidence>
<dbReference type="EMBL" id="QRCT01000016">
    <property type="protein sequence ID" value="RDU23916.1"/>
    <property type="molecule type" value="Genomic_DNA"/>
</dbReference>
<accession>A0A371AWF8</accession>
<proteinExistence type="predicted"/>
<dbReference type="GO" id="GO:0005886">
    <property type="term" value="C:plasma membrane"/>
    <property type="evidence" value="ECO:0007669"/>
    <property type="project" value="UniProtKB-SubCell"/>
</dbReference>
<keyword evidence="7 12" id="KW-0812">Transmembrane</keyword>
<keyword evidence="5" id="KW-0808">Transferase</keyword>
<dbReference type="InterPro" id="IPR011297">
    <property type="entry name" value="PTS_IIABC_b_glu"/>
</dbReference>
<evidence type="ECO:0000256" key="5">
    <source>
        <dbReference type="ARBA" id="ARBA00022679"/>
    </source>
</evidence>
<feature type="transmembrane region" description="Helical" evidence="12">
    <location>
        <begin position="445"/>
        <end position="466"/>
    </location>
</feature>
<feature type="active site" description="Phosphocysteine intermediate; for EIIB activity" evidence="11">
    <location>
        <position position="28"/>
    </location>
</feature>
<evidence type="ECO:0000259" key="15">
    <source>
        <dbReference type="PROSITE" id="PS51103"/>
    </source>
</evidence>
<dbReference type="Proteomes" id="UP000255036">
    <property type="component" value="Unassembled WGS sequence"/>
</dbReference>
<dbReference type="Gene3D" id="3.30.1360.60">
    <property type="entry name" value="Glucose permease domain IIB"/>
    <property type="match status" value="1"/>
</dbReference>
<dbReference type="NCBIfam" id="TIGR00830">
    <property type="entry name" value="PTBA"/>
    <property type="match status" value="1"/>
</dbReference>
<dbReference type="Pfam" id="PF00367">
    <property type="entry name" value="PTS_EIIB"/>
    <property type="match status" value="1"/>
</dbReference>
<comment type="caution">
    <text evidence="16">The sequence shown here is derived from an EMBL/GenBank/DDBJ whole genome shotgun (WGS) entry which is preliminary data.</text>
</comment>
<evidence type="ECO:0000256" key="4">
    <source>
        <dbReference type="ARBA" id="ARBA00022597"/>
    </source>
</evidence>
<keyword evidence="2" id="KW-0813">Transport</keyword>
<feature type="transmembrane region" description="Helical" evidence="12">
    <location>
        <begin position="374"/>
        <end position="393"/>
    </location>
</feature>
<dbReference type="GO" id="GO:0008982">
    <property type="term" value="F:protein-N(PI)-phosphohistidine-sugar phosphotransferase activity"/>
    <property type="evidence" value="ECO:0007669"/>
    <property type="project" value="InterPro"/>
</dbReference>
<evidence type="ECO:0000259" key="13">
    <source>
        <dbReference type="PROSITE" id="PS51093"/>
    </source>
</evidence>
<dbReference type="InterPro" id="IPR050558">
    <property type="entry name" value="PTS_Sugar-Specific_Components"/>
</dbReference>
<dbReference type="FunFam" id="3.30.1360.60:FF:000001">
    <property type="entry name" value="PTS system glucose-specific IIBC component PtsG"/>
    <property type="match status" value="1"/>
</dbReference>
<sequence length="636" mass="67551">MASKYDALARIIIQNVGGKSNVISLSHCITRLRFKLKDVSKANTEVLKRTDGVVTVIQSGGQYQVVIGNHVPDVFEAVNNIGGFGTGASEEVSTEHKEKQSPGAALIDIISGVFQPTLGVLAATGMIKGLLALFIFFKVMSNTSGTYQLLYSAADGFFYFLPIFLGLNAAKKFNMNQFTGMAIGASLLYPSIVALSSGKALITVFTGTAFQTNVYTEFLGIPVLLPAGGYASTVVPIIFAVFIASKIEKFWKKIIPDVVKTFVVPMLTLTISIPLTFLVIGPIASILSSAVGFSATNVYNLSPILAGIIVGTFWQVLVIFGLHWGLVPILFMNYSSLGYDSVLSGFFAPSFAQTAVVLAILFKTKDKKIRSLAIPAAISGIFGVTEPAIYGITLPKKKPFIISCIAGGIGGGIMGLAGCKSYMLGGLGIFGFPNYINSKTNDASSMLWAIVAVAVAMIIGFVLTMITYKDDVVEESAVVHDIAGKEEIIYNPIKGEVIALSLVEDDAFSTGALGTGVAIKPTEGVVVAPVDAVVSALFPTGHAIGLTTEHGAEILIHVGMNTVKLNGKHFTCNVKMGEAVKKGQILQLFDRDAIKSEGYSTITPVIITNTDKFADISYSTGKTLNQQDELMSLLHK</sequence>
<dbReference type="OrthoDB" id="92465at2"/>
<dbReference type="CDD" id="cd00212">
    <property type="entry name" value="PTS_IIB_glc"/>
    <property type="match status" value="1"/>
</dbReference>
<evidence type="ECO:0000256" key="3">
    <source>
        <dbReference type="ARBA" id="ARBA00022475"/>
    </source>
</evidence>
<evidence type="ECO:0000313" key="17">
    <source>
        <dbReference type="Proteomes" id="UP000255036"/>
    </source>
</evidence>
<dbReference type="PANTHER" id="PTHR30175">
    <property type="entry name" value="PHOSPHOTRANSFERASE SYSTEM TRANSPORT PROTEIN"/>
    <property type="match status" value="1"/>
</dbReference>
<feature type="domain" description="PTS EIIB type-1" evidence="14">
    <location>
        <begin position="6"/>
        <end position="88"/>
    </location>
</feature>
<comment type="subcellular location">
    <subcellularLocation>
        <location evidence="1">Cell membrane</location>
        <topology evidence="1">Multi-pass membrane protein</topology>
    </subcellularLocation>
</comment>
<dbReference type="PROSITE" id="PS01035">
    <property type="entry name" value="PTS_EIIB_TYPE_1_CYS"/>
    <property type="match status" value="1"/>
</dbReference>
<keyword evidence="10 12" id="KW-0472">Membrane</keyword>
<feature type="domain" description="PTS EIIC type-1" evidence="15">
    <location>
        <begin position="108"/>
        <end position="479"/>
    </location>
</feature>
<dbReference type="SUPFAM" id="SSF55604">
    <property type="entry name" value="Glucose permease domain IIB"/>
    <property type="match status" value="1"/>
</dbReference>
<dbReference type="InterPro" id="IPR011055">
    <property type="entry name" value="Dup_hybrid_motif"/>
</dbReference>
<evidence type="ECO:0000256" key="9">
    <source>
        <dbReference type="ARBA" id="ARBA00022989"/>
    </source>
</evidence>
<feature type="transmembrane region" description="Helical" evidence="12">
    <location>
        <begin position="118"/>
        <end position="137"/>
    </location>
</feature>
<name>A0A371AWF8_9FIRM</name>
<evidence type="ECO:0000256" key="12">
    <source>
        <dbReference type="SAM" id="Phobius"/>
    </source>
</evidence>
<dbReference type="FunFam" id="2.70.70.10:FF:000001">
    <property type="entry name" value="PTS system glucose-specific IIA component"/>
    <property type="match status" value="1"/>
</dbReference>
<dbReference type="InterPro" id="IPR001127">
    <property type="entry name" value="PTS_EIIA_1_perm"/>
</dbReference>
<dbReference type="InterPro" id="IPR036878">
    <property type="entry name" value="Glu_permease_IIB"/>
</dbReference>
<dbReference type="Pfam" id="PF00358">
    <property type="entry name" value="PTS_EIIA_1"/>
    <property type="match status" value="1"/>
</dbReference>
<evidence type="ECO:0000259" key="14">
    <source>
        <dbReference type="PROSITE" id="PS51098"/>
    </source>
</evidence>
<dbReference type="RefSeq" id="WP_115481349.1">
    <property type="nucleotide sequence ID" value="NZ_QRCT01000016.1"/>
</dbReference>
<keyword evidence="9 12" id="KW-1133">Transmembrane helix</keyword>
<feature type="transmembrane region" description="Helical" evidence="12">
    <location>
        <begin position="343"/>
        <end position="362"/>
    </location>
</feature>
<dbReference type="GO" id="GO:0009401">
    <property type="term" value="P:phosphoenolpyruvate-dependent sugar phosphotransferase system"/>
    <property type="evidence" value="ECO:0007669"/>
    <property type="project" value="UniProtKB-KW"/>
</dbReference>
<dbReference type="AlphaFoldDB" id="A0A371AWF8"/>
<feature type="transmembrane region" description="Helical" evidence="12">
    <location>
        <begin position="182"/>
        <end position="206"/>
    </location>
</feature>
<keyword evidence="8" id="KW-0418">Kinase</keyword>
<organism evidence="16 17">
    <name type="scientific">Anaerosacchariphilus polymeriproducens</name>
    <dbReference type="NCBI Taxonomy" id="1812858"/>
    <lineage>
        <taxon>Bacteria</taxon>
        <taxon>Bacillati</taxon>
        <taxon>Bacillota</taxon>
        <taxon>Clostridia</taxon>
        <taxon>Lachnospirales</taxon>
        <taxon>Lachnospiraceae</taxon>
        <taxon>Anaerosacchariphilus</taxon>
    </lineage>
</organism>
<evidence type="ECO:0000256" key="10">
    <source>
        <dbReference type="ARBA" id="ARBA00023136"/>
    </source>
</evidence>
<keyword evidence="3" id="KW-1003">Cell membrane</keyword>
<dbReference type="GO" id="GO:0090589">
    <property type="term" value="F:protein-phosphocysteine-trehalose phosphotransferase system transporter activity"/>
    <property type="evidence" value="ECO:0007669"/>
    <property type="project" value="TreeGrafter"/>
</dbReference>
<dbReference type="NCBIfam" id="TIGR01995">
    <property type="entry name" value="PTS-II-ABC-beta"/>
    <property type="match status" value="1"/>
</dbReference>
<dbReference type="Pfam" id="PF02378">
    <property type="entry name" value="PTS_EIIC"/>
    <property type="match status" value="1"/>
</dbReference>
<dbReference type="SUPFAM" id="SSF51261">
    <property type="entry name" value="Duplicated hybrid motif"/>
    <property type="match status" value="1"/>
</dbReference>
<dbReference type="InterPro" id="IPR013013">
    <property type="entry name" value="PTS_EIIC_1"/>
</dbReference>